<comment type="caution">
    <text evidence="1">The sequence shown here is derived from an EMBL/GenBank/DDBJ whole genome shotgun (WGS) entry which is preliminary data.</text>
</comment>
<accession>A0AAE0FSU3</accession>
<reference evidence="1 2" key="1">
    <citation type="journal article" date="2015" name="Genome Biol. Evol.">
        <title>Comparative Genomics of a Bacterivorous Green Alga Reveals Evolutionary Causalities and Consequences of Phago-Mixotrophic Mode of Nutrition.</title>
        <authorList>
            <person name="Burns J.A."/>
            <person name="Paasch A."/>
            <person name="Narechania A."/>
            <person name="Kim E."/>
        </authorList>
    </citation>
    <scope>NUCLEOTIDE SEQUENCE [LARGE SCALE GENOMIC DNA]</scope>
    <source>
        <strain evidence="1 2">PLY_AMNH</strain>
    </source>
</reference>
<dbReference type="EMBL" id="LGRX02014115">
    <property type="protein sequence ID" value="KAK3265138.1"/>
    <property type="molecule type" value="Genomic_DNA"/>
</dbReference>
<protein>
    <submittedName>
        <fullName evidence="1">Uncharacterized protein</fullName>
    </submittedName>
</protein>
<dbReference type="Proteomes" id="UP001190700">
    <property type="component" value="Unassembled WGS sequence"/>
</dbReference>
<evidence type="ECO:0000313" key="2">
    <source>
        <dbReference type="Proteomes" id="UP001190700"/>
    </source>
</evidence>
<feature type="non-terminal residue" evidence="1">
    <location>
        <position position="1"/>
    </location>
</feature>
<gene>
    <name evidence="1" type="ORF">CYMTET_26160</name>
</gene>
<name>A0AAE0FSU3_9CHLO</name>
<organism evidence="1 2">
    <name type="scientific">Cymbomonas tetramitiformis</name>
    <dbReference type="NCBI Taxonomy" id="36881"/>
    <lineage>
        <taxon>Eukaryota</taxon>
        <taxon>Viridiplantae</taxon>
        <taxon>Chlorophyta</taxon>
        <taxon>Pyramimonadophyceae</taxon>
        <taxon>Pyramimonadales</taxon>
        <taxon>Pyramimonadaceae</taxon>
        <taxon>Cymbomonas</taxon>
    </lineage>
</organism>
<proteinExistence type="predicted"/>
<evidence type="ECO:0000313" key="1">
    <source>
        <dbReference type="EMBL" id="KAK3265138.1"/>
    </source>
</evidence>
<keyword evidence="2" id="KW-1185">Reference proteome</keyword>
<dbReference type="AlphaFoldDB" id="A0AAE0FSU3"/>
<sequence>ELSAICPLLDLASELSAICPLLDLASELSAICPLLDLDLALGPELSAMCPLLDLAPGSSLVAMRQIQTLEQRTELERLTSRLKQRMKRVFRVTEACFRGGDNQTLP</sequence>